<accession>A0ABY0IPE2</accession>
<dbReference type="InterPro" id="IPR006143">
    <property type="entry name" value="RND_pump_MFP"/>
</dbReference>
<dbReference type="Pfam" id="PF25876">
    <property type="entry name" value="HH_MFP_RND"/>
    <property type="match status" value="1"/>
</dbReference>
<comment type="caution">
    <text evidence="8">The sequence shown here is derived from an EMBL/GenBank/DDBJ whole genome shotgun (WGS) entry which is preliminary data.</text>
</comment>
<organism evidence="8 9">
    <name type="scientific">Azospira oryzae</name>
    <dbReference type="NCBI Taxonomy" id="146939"/>
    <lineage>
        <taxon>Bacteria</taxon>
        <taxon>Pseudomonadati</taxon>
        <taxon>Pseudomonadota</taxon>
        <taxon>Betaproteobacteria</taxon>
        <taxon>Rhodocyclales</taxon>
        <taxon>Rhodocyclaceae</taxon>
        <taxon>Azospira</taxon>
    </lineage>
</organism>
<dbReference type="Proteomes" id="UP000292136">
    <property type="component" value="Unassembled WGS sequence"/>
</dbReference>
<comment type="similarity">
    <text evidence="2">Belongs to the membrane fusion protein (MFP) (TC 8.A.1) family.</text>
</comment>
<dbReference type="SUPFAM" id="SSF111369">
    <property type="entry name" value="HlyD-like secretion proteins"/>
    <property type="match status" value="1"/>
</dbReference>
<dbReference type="EMBL" id="SHKM01000001">
    <property type="protein sequence ID" value="RZT89432.1"/>
    <property type="molecule type" value="Genomic_DNA"/>
</dbReference>
<feature type="domain" description="Multidrug resistance protein MdtA-like barrel-sandwich hybrid" evidence="5">
    <location>
        <begin position="70"/>
        <end position="210"/>
    </location>
</feature>
<evidence type="ECO:0000256" key="1">
    <source>
        <dbReference type="ARBA" id="ARBA00004196"/>
    </source>
</evidence>
<feature type="domain" description="Multidrug resistance protein MdtA-like C-terminal permuted SH3" evidence="7">
    <location>
        <begin position="303"/>
        <end position="363"/>
    </location>
</feature>
<dbReference type="Gene3D" id="2.40.420.20">
    <property type="match status" value="1"/>
</dbReference>
<evidence type="ECO:0000313" key="8">
    <source>
        <dbReference type="EMBL" id="RZT89432.1"/>
    </source>
</evidence>
<keyword evidence="3" id="KW-0175">Coiled coil</keyword>
<dbReference type="InterPro" id="IPR058625">
    <property type="entry name" value="MdtA-like_BSH"/>
</dbReference>
<name>A0ABY0IPE2_9RHOO</name>
<protein>
    <submittedName>
        <fullName evidence="8">Multidrug efflux system membrane fusion protein</fullName>
    </submittedName>
</protein>
<comment type="subcellular location">
    <subcellularLocation>
        <location evidence="1">Cell envelope</location>
    </subcellularLocation>
</comment>
<dbReference type="PANTHER" id="PTHR30158:SF10">
    <property type="entry name" value="CATION EFFLUX PUMP"/>
    <property type="match status" value="1"/>
</dbReference>
<dbReference type="Gene3D" id="2.40.50.100">
    <property type="match status" value="1"/>
</dbReference>
<dbReference type="InterPro" id="IPR058624">
    <property type="entry name" value="MdtA-like_HH"/>
</dbReference>
<feature type="domain" description="Multidrug resistance protein MdtA-like alpha-helical hairpin" evidence="4">
    <location>
        <begin position="110"/>
        <end position="179"/>
    </location>
</feature>
<dbReference type="Gene3D" id="2.40.30.170">
    <property type="match status" value="1"/>
</dbReference>
<feature type="coiled-coil region" evidence="3">
    <location>
        <begin position="145"/>
        <end position="175"/>
    </location>
</feature>
<dbReference type="Pfam" id="PF25917">
    <property type="entry name" value="BSH_RND"/>
    <property type="match status" value="1"/>
</dbReference>
<dbReference type="PANTHER" id="PTHR30158">
    <property type="entry name" value="ACRA/E-RELATED COMPONENT OF DRUG EFFLUX TRANSPORTER"/>
    <property type="match status" value="1"/>
</dbReference>
<evidence type="ECO:0000256" key="2">
    <source>
        <dbReference type="ARBA" id="ARBA00009477"/>
    </source>
</evidence>
<reference evidence="8 9" key="1">
    <citation type="submission" date="2019-02" db="EMBL/GenBank/DDBJ databases">
        <title>Genomic Encyclopedia of Type Strains, Phase IV (KMG-IV): sequencing the most valuable type-strain genomes for metagenomic binning, comparative biology and taxonomic classification.</title>
        <authorList>
            <person name="Goeker M."/>
        </authorList>
    </citation>
    <scope>NUCLEOTIDE SEQUENCE [LARGE SCALE GENOMIC DNA]</scope>
    <source>
        <strain evidence="8 9">DSM 21223</strain>
    </source>
</reference>
<dbReference type="InterPro" id="IPR058627">
    <property type="entry name" value="MdtA-like_C"/>
</dbReference>
<dbReference type="Gene3D" id="1.10.287.470">
    <property type="entry name" value="Helix hairpin bin"/>
    <property type="match status" value="1"/>
</dbReference>
<evidence type="ECO:0000256" key="3">
    <source>
        <dbReference type="SAM" id="Coils"/>
    </source>
</evidence>
<gene>
    <name evidence="8" type="ORF">EV678_0217</name>
</gene>
<evidence type="ECO:0000259" key="5">
    <source>
        <dbReference type="Pfam" id="PF25917"/>
    </source>
</evidence>
<evidence type="ECO:0000259" key="6">
    <source>
        <dbReference type="Pfam" id="PF25944"/>
    </source>
</evidence>
<dbReference type="InterPro" id="IPR058626">
    <property type="entry name" value="MdtA-like_b-barrel"/>
</dbReference>
<dbReference type="NCBIfam" id="TIGR01730">
    <property type="entry name" value="RND_mfp"/>
    <property type="match status" value="1"/>
</dbReference>
<dbReference type="Pfam" id="PF25944">
    <property type="entry name" value="Beta-barrel_RND"/>
    <property type="match status" value="1"/>
</dbReference>
<dbReference type="Pfam" id="PF25967">
    <property type="entry name" value="RND-MFP_C"/>
    <property type="match status" value="1"/>
</dbReference>
<evidence type="ECO:0000259" key="4">
    <source>
        <dbReference type="Pfam" id="PF25876"/>
    </source>
</evidence>
<feature type="domain" description="Multidrug resistance protein MdtA-like beta-barrel" evidence="6">
    <location>
        <begin position="241"/>
        <end position="295"/>
    </location>
</feature>
<proteinExistence type="inferred from homology"/>
<evidence type="ECO:0000259" key="7">
    <source>
        <dbReference type="Pfam" id="PF25967"/>
    </source>
</evidence>
<keyword evidence="9" id="KW-1185">Reference proteome</keyword>
<sequence length="395" mass="41460">MPQLKKRLIIAAALAGLAGLGGTAAVFYAHAGGAPAMAAPAAASVEVAEVASRPVTDWQSYSGRLEAVERVELRPQVSGVLTAVHFKDGSLVKKGDLLFSIDPRPFAAEVARAQAQLAGAEARAAYTGADLARGERLLAENAVSRRDFEEKQNAAREAAAALKAAQAALKVAELNLEYTRITAPISGRMSRAEVTVGNLVAPGNAAPLTTLVSADSIYAAFDVDEQSYLKYVSGSQGKGLPIRMGLADESGHGREGRLSSVDNRLDSTSGTIRLRAVFDNPDGRLVPGLYARVRLGSEAPREAVLVDEKAVGTDQDKRFVLVVDGKNRTAYREVRLGAVQEGLRVVESGLKAGERIVVNGLQRVRPGDEVAPQMVSMGGRETAGVARAASPADKG</sequence>
<evidence type="ECO:0000313" key="9">
    <source>
        <dbReference type="Proteomes" id="UP000292136"/>
    </source>
</evidence>
<dbReference type="RefSeq" id="WP_130458191.1">
    <property type="nucleotide sequence ID" value="NZ_SHKM01000001.1"/>
</dbReference>